<dbReference type="Pfam" id="PF01738">
    <property type="entry name" value="DLH"/>
    <property type="match status" value="1"/>
</dbReference>
<evidence type="ECO:0000313" key="4">
    <source>
        <dbReference type="EnsemblPlants" id="AUR62002637-RA:cds"/>
    </source>
</evidence>
<name>A0A803KUC9_CHEQI</name>
<dbReference type="PANTHER" id="PTHR17630">
    <property type="entry name" value="DIENELACTONE HYDROLASE"/>
    <property type="match status" value="1"/>
</dbReference>
<feature type="domain" description="Dienelactone hydrolase" evidence="3">
    <location>
        <begin position="65"/>
        <end position="272"/>
    </location>
</feature>
<evidence type="ECO:0000256" key="2">
    <source>
        <dbReference type="ARBA" id="ARBA00022490"/>
    </source>
</evidence>
<keyword evidence="5" id="KW-1185">Reference proteome</keyword>
<reference evidence="4" key="2">
    <citation type="submission" date="2021-03" db="UniProtKB">
        <authorList>
            <consortium name="EnsemblPlants"/>
        </authorList>
    </citation>
    <scope>IDENTIFICATION</scope>
</reference>
<accession>A0A803KUC9</accession>
<dbReference type="PANTHER" id="PTHR17630:SF97">
    <property type="entry name" value="ENDO-1,31,4-BETA-D-GLUCANASE-LIKE"/>
    <property type="match status" value="1"/>
</dbReference>
<evidence type="ECO:0000259" key="3">
    <source>
        <dbReference type="Pfam" id="PF01738"/>
    </source>
</evidence>
<dbReference type="GO" id="GO:0016787">
    <property type="term" value="F:hydrolase activity"/>
    <property type="evidence" value="ECO:0007669"/>
    <property type="project" value="InterPro"/>
</dbReference>
<keyword evidence="2" id="KW-0963">Cytoplasm</keyword>
<evidence type="ECO:0000313" key="5">
    <source>
        <dbReference type="Proteomes" id="UP000596660"/>
    </source>
</evidence>
<dbReference type="OMA" id="GEHCTTD"/>
<proteinExistence type="predicted"/>
<dbReference type="GO" id="GO:0005737">
    <property type="term" value="C:cytoplasm"/>
    <property type="evidence" value="ECO:0007669"/>
    <property type="project" value="UniProtKB-SubCell"/>
</dbReference>
<sequence>MANDNLKVVAGKGGEGLWWSGGLKVVAGNVLVCEDGPQCCKNAPKLNPNSGVGHVEVIGGLNSYVSGSSHHHHAILLISDIFGYEAPILRKLADKVAAAGYYVVVPDFFHGDPYNPDNPDRPLQVWIKDHGADKGYEEAKRVIESLKQKDICKIGAAGFCWGGKVAALLAQSDEYIQATVLLHPSAVTVDDIKAVKVPIAVLGAELDQVSPPELLKQFEEALNAKRPKVDGYVKIFPGVAHGWTVRYDPEDAAAVKSAEEAHKDMLNWFKKYIK</sequence>
<dbReference type="SUPFAM" id="SSF53474">
    <property type="entry name" value="alpha/beta-Hydrolases"/>
    <property type="match status" value="1"/>
</dbReference>
<dbReference type="Gene3D" id="3.40.50.1820">
    <property type="entry name" value="alpha/beta hydrolase"/>
    <property type="match status" value="1"/>
</dbReference>
<organism evidence="4 5">
    <name type="scientific">Chenopodium quinoa</name>
    <name type="common">Quinoa</name>
    <dbReference type="NCBI Taxonomy" id="63459"/>
    <lineage>
        <taxon>Eukaryota</taxon>
        <taxon>Viridiplantae</taxon>
        <taxon>Streptophyta</taxon>
        <taxon>Embryophyta</taxon>
        <taxon>Tracheophyta</taxon>
        <taxon>Spermatophyta</taxon>
        <taxon>Magnoliopsida</taxon>
        <taxon>eudicotyledons</taxon>
        <taxon>Gunneridae</taxon>
        <taxon>Pentapetalae</taxon>
        <taxon>Caryophyllales</taxon>
        <taxon>Chenopodiaceae</taxon>
        <taxon>Chenopodioideae</taxon>
        <taxon>Atripliceae</taxon>
        <taxon>Chenopodium</taxon>
    </lineage>
</organism>
<dbReference type="InterPro" id="IPR029058">
    <property type="entry name" value="AB_hydrolase_fold"/>
</dbReference>
<dbReference type="Gramene" id="AUR62002637-RA">
    <property type="protein sequence ID" value="AUR62002637-RA:cds"/>
    <property type="gene ID" value="AUR62002637"/>
</dbReference>
<dbReference type="AlphaFoldDB" id="A0A803KUC9"/>
<evidence type="ECO:0000256" key="1">
    <source>
        <dbReference type="ARBA" id="ARBA00004496"/>
    </source>
</evidence>
<comment type="subcellular location">
    <subcellularLocation>
        <location evidence="1">Cytoplasm</location>
    </subcellularLocation>
</comment>
<protein>
    <recommendedName>
        <fullName evidence="3">Dienelactone hydrolase domain-containing protein</fullName>
    </recommendedName>
</protein>
<dbReference type="Proteomes" id="UP000596660">
    <property type="component" value="Unplaced"/>
</dbReference>
<dbReference type="FunFam" id="3.40.50.1820:FF:000178">
    <property type="entry name" value="Carboxymethylenebutenolidase homolog"/>
    <property type="match status" value="1"/>
</dbReference>
<dbReference type="EnsemblPlants" id="AUR62002637-RA">
    <property type="protein sequence ID" value="AUR62002637-RA:cds"/>
    <property type="gene ID" value="AUR62002637"/>
</dbReference>
<reference evidence="4" key="1">
    <citation type="journal article" date="2017" name="Nature">
        <title>The genome of Chenopodium quinoa.</title>
        <authorList>
            <person name="Jarvis D.E."/>
            <person name="Ho Y.S."/>
            <person name="Lightfoot D.J."/>
            <person name="Schmoeckel S.M."/>
            <person name="Li B."/>
            <person name="Borm T.J.A."/>
            <person name="Ohyanagi H."/>
            <person name="Mineta K."/>
            <person name="Michell C.T."/>
            <person name="Saber N."/>
            <person name="Kharbatia N.M."/>
            <person name="Rupper R.R."/>
            <person name="Sharp A.R."/>
            <person name="Dally N."/>
            <person name="Boughton B.A."/>
            <person name="Woo Y.H."/>
            <person name="Gao G."/>
            <person name="Schijlen E.G.W.M."/>
            <person name="Guo X."/>
            <person name="Momin A.A."/>
            <person name="Negrao S."/>
            <person name="Al-Babili S."/>
            <person name="Gehring C."/>
            <person name="Roessner U."/>
            <person name="Jung C."/>
            <person name="Murphy K."/>
            <person name="Arold S.T."/>
            <person name="Gojobori T."/>
            <person name="van der Linden C.G."/>
            <person name="van Loo E.N."/>
            <person name="Jellen E.N."/>
            <person name="Maughan P.J."/>
            <person name="Tester M."/>
        </authorList>
    </citation>
    <scope>NUCLEOTIDE SEQUENCE [LARGE SCALE GENOMIC DNA]</scope>
    <source>
        <strain evidence="4">cv. PI 614886</strain>
    </source>
</reference>
<dbReference type="InterPro" id="IPR002925">
    <property type="entry name" value="Dienelactn_hydro"/>
</dbReference>